<feature type="zinc finger region" description="C3H1-type" evidence="5">
    <location>
        <begin position="95"/>
        <end position="122"/>
    </location>
</feature>
<evidence type="ECO:0000256" key="3">
    <source>
        <dbReference type="ARBA" id="ARBA00022771"/>
    </source>
</evidence>
<keyword evidence="1 5" id="KW-0479">Metal-binding</keyword>
<evidence type="ECO:0000313" key="8">
    <source>
        <dbReference type="Proteomes" id="UP000094112"/>
    </source>
</evidence>
<gene>
    <name evidence="7" type="ORF">WICANDRAFT_94882</name>
</gene>
<reference evidence="7 8" key="1">
    <citation type="journal article" date="2016" name="Proc. Natl. Acad. Sci. U.S.A.">
        <title>Comparative genomics of biotechnologically important yeasts.</title>
        <authorList>
            <person name="Riley R."/>
            <person name="Haridas S."/>
            <person name="Wolfe K.H."/>
            <person name="Lopes M.R."/>
            <person name="Hittinger C.T."/>
            <person name="Goeker M."/>
            <person name="Salamov A.A."/>
            <person name="Wisecaver J.H."/>
            <person name="Long T.M."/>
            <person name="Calvey C.H."/>
            <person name="Aerts A.L."/>
            <person name="Barry K.W."/>
            <person name="Choi C."/>
            <person name="Clum A."/>
            <person name="Coughlan A.Y."/>
            <person name="Deshpande S."/>
            <person name="Douglass A.P."/>
            <person name="Hanson S.J."/>
            <person name="Klenk H.-P."/>
            <person name="LaButti K.M."/>
            <person name="Lapidus A."/>
            <person name="Lindquist E.A."/>
            <person name="Lipzen A.M."/>
            <person name="Meier-Kolthoff J.P."/>
            <person name="Ohm R.A."/>
            <person name="Otillar R.P."/>
            <person name="Pangilinan J.L."/>
            <person name="Peng Y."/>
            <person name="Rokas A."/>
            <person name="Rosa C.A."/>
            <person name="Scheuner C."/>
            <person name="Sibirny A.A."/>
            <person name="Slot J.C."/>
            <person name="Stielow J.B."/>
            <person name="Sun H."/>
            <person name="Kurtzman C.P."/>
            <person name="Blackwell M."/>
            <person name="Grigoriev I.V."/>
            <person name="Jeffries T.W."/>
        </authorList>
    </citation>
    <scope>NUCLEOTIDE SEQUENCE [LARGE SCALE GENOMIC DNA]</scope>
    <source>
        <strain evidence="8">ATCC 58044 / CBS 1984 / NCYC 433 / NRRL Y-366-8</strain>
    </source>
</reference>
<dbReference type="GO" id="GO:0071004">
    <property type="term" value="C:U2-type prespliceosome"/>
    <property type="evidence" value="ECO:0007669"/>
    <property type="project" value="EnsemblFungi"/>
</dbReference>
<keyword evidence="2" id="KW-0677">Repeat</keyword>
<keyword evidence="3 5" id="KW-0863">Zinc-finger</keyword>
<dbReference type="GO" id="GO:0008270">
    <property type="term" value="F:zinc ion binding"/>
    <property type="evidence" value="ECO:0007669"/>
    <property type="project" value="UniProtKB-KW"/>
</dbReference>
<dbReference type="OrthoDB" id="423462at2759"/>
<dbReference type="GO" id="GO:0003723">
    <property type="term" value="F:RNA binding"/>
    <property type="evidence" value="ECO:0007669"/>
    <property type="project" value="InterPro"/>
</dbReference>
<dbReference type="GeneID" id="30203717"/>
<dbReference type="Gene3D" id="3.30.70.330">
    <property type="match status" value="1"/>
</dbReference>
<evidence type="ECO:0000256" key="1">
    <source>
        <dbReference type="ARBA" id="ARBA00022723"/>
    </source>
</evidence>
<dbReference type="Proteomes" id="UP000094112">
    <property type="component" value="Unassembled WGS sequence"/>
</dbReference>
<evidence type="ECO:0000313" key="7">
    <source>
        <dbReference type="EMBL" id="ODQ59495.1"/>
    </source>
</evidence>
<dbReference type="CDD" id="cd12287">
    <property type="entry name" value="RRM_U2AF35_like"/>
    <property type="match status" value="1"/>
</dbReference>
<name>A0A1E3P268_WICAA</name>
<dbReference type="EMBL" id="KV454211">
    <property type="protein sequence ID" value="ODQ59495.1"/>
    <property type="molecule type" value="Genomic_DNA"/>
</dbReference>
<keyword evidence="8" id="KW-1185">Reference proteome</keyword>
<dbReference type="AlphaFoldDB" id="A0A1E3P268"/>
<dbReference type="InterPro" id="IPR000571">
    <property type="entry name" value="Znf_CCCH"/>
</dbReference>
<sequence length="145" mass="16973">MANLYQNPDVQKPNRIPTSDIVPSFEDFYKDIFIEASQIGEIDELTVCENHNDHLNGNVYIKFVSEEAARKARDIFSTRWYNSRPVYCELSPVVDFRGSSCRQHDTQSCDRGGTCNFMHVKRPSRELLKQMRLSQKKYYQEKKAL</sequence>
<evidence type="ECO:0000256" key="2">
    <source>
        <dbReference type="ARBA" id="ARBA00022737"/>
    </source>
</evidence>
<feature type="domain" description="C3H1-type" evidence="6">
    <location>
        <begin position="95"/>
        <end position="122"/>
    </location>
</feature>
<dbReference type="InterPro" id="IPR009145">
    <property type="entry name" value="U2AF_small"/>
</dbReference>
<dbReference type="PROSITE" id="PS50103">
    <property type="entry name" value="ZF_C3H1"/>
    <property type="match status" value="1"/>
</dbReference>
<dbReference type="STRING" id="683960.A0A1E3P268"/>
<dbReference type="RefSeq" id="XP_019038702.1">
    <property type="nucleotide sequence ID" value="XM_019186471.1"/>
</dbReference>
<organism evidence="7 8">
    <name type="scientific">Wickerhamomyces anomalus (strain ATCC 58044 / CBS 1984 / NCYC 433 / NRRL Y-366-8)</name>
    <name type="common">Yeast</name>
    <name type="synonym">Hansenula anomala</name>
    <dbReference type="NCBI Taxonomy" id="683960"/>
    <lineage>
        <taxon>Eukaryota</taxon>
        <taxon>Fungi</taxon>
        <taxon>Dikarya</taxon>
        <taxon>Ascomycota</taxon>
        <taxon>Saccharomycotina</taxon>
        <taxon>Saccharomycetes</taxon>
        <taxon>Phaffomycetales</taxon>
        <taxon>Wickerhamomycetaceae</taxon>
        <taxon>Wickerhamomyces</taxon>
    </lineage>
</organism>
<dbReference type="InterPro" id="IPR012677">
    <property type="entry name" value="Nucleotide-bd_a/b_plait_sf"/>
</dbReference>
<dbReference type="InterPro" id="IPR035979">
    <property type="entry name" value="RBD_domain_sf"/>
</dbReference>
<keyword evidence="4 5" id="KW-0862">Zinc</keyword>
<evidence type="ECO:0000256" key="4">
    <source>
        <dbReference type="ARBA" id="ARBA00022833"/>
    </source>
</evidence>
<accession>A0A1E3P268</accession>
<proteinExistence type="predicted"/>
<dbReference type="GO" id="GO:0089701">
    <property type="term" value="C:U2AF complex"/>
    <property type="evidence" value="ECO:0007669"/>
    <property type="project" value="EnsemblFungi"/>
</dbReference>
<dbReference type="GO" id="GO:0000243">
    <property type="term" value="C:commitment complex"/>
    <property type="evidence" value="ECO:0007669"/>
    <property type="project" value="EnsemblFungi"/>
</dbReference>
<dbReference type="PRINTS" id="PR01848">
    <property type="entry name" value="U2AUXFACTOR"/>
</dbReference>
<dbReference type="GO" id="GO:0045292">
    <property type="term" value="P:mRNA cis splicing, via spliceosome"/>
    <property type="evidence" value="ECO:0007669"/>
    <property type="project" value="EnsemblFungi"/>
</dbReference>
<dbReference type="SUPFAM" id="SSF54928">
    <property type="entry name" value="RNA-binding domain, RBD"/>
    <property type="match status" value="1"/>
</dbReference>
<protein>
    <recommendedName>
        <fullName evidence="6">C3H1-type domain-containing protein</fullName>
    </recommendedName>
</protein>
<evidence type="ECO:0000256" key="5">
    <source>
        <dbReference type="PROSITE-ProRule" id="PRU00723"/>
    </source>
</evidence>
<evidence type="ECO:0000259" key="6">
    <source>
        <dbReference type="PROSITE" id="PS50103"/>
    </source>
</evidence>
<dbReference type="PANTHER" id="PTHR12620">
    <property type="entry name" value="U2 SNRNP AUXILIARY FACTOR, SMALL SUBUNIT"/>
    <property type="match status" value="1"/>
</dbReference>